<evidence type="ECO:0000256" key="2">
    <source>
        <dbReference type="ARBA" id="ARBA00023136"/>
    </source>
</evidence>
<dbReference type="PANTHER" id="PTHR37042">
    <property type="entry name" value="OUTER MEMBRANE PROTEIN RV1973"/>
    <property type="match status" value="1"/>
</dbReference>
<protein>
    <recommendedName>
        <fullName evidence="7">Mce protein</fullName>
    </recommendedName>
</protein>
<dbReference type="PANTHER" id="PTHR37042:SF4">
    <property type="entry name" value="OUTER MEMBRANE PROTEIN RV1973"/>
    <property type="match status" value="1"/>
</dbReference>
<comment type="caution">
    <text evidence="5">The sequence shown here is derived from an EMBL/GenBank/DDBJ whole genome shotgun (WGS) entry which is preliminary data.</text>
</comment>
<gene>
    <name evidence="5" type="ORF">MSEN_33930</name>
</gene>
<reference evidence="5 6" key="1">
    <citation type="journal article" date="2019" name="Emerg. Microbes Infect.">
        <title>Comprehensive subspecies identification of 175 nontuberculous mycobacteria species based on 7547 genomic profiles.</title>
        <authorList>
            <person name="Matsumoto Y."/>
            <person name="Kinjo T."/>
            <person name="Motooka D."/>
            <person name="Nabeya D."/>
            <person name="Jung N."/>
            <person name="Uechi K."/>
            <person name="Horii T."/>
            <person name="Iida T."/>
            <person name="Fujita J."/>
            <person name="Nakamura S."/>
        </authorList>
    </citation>
    <scope>NUCLEOTIDE SEQUENCE [LARGE SCALE GENOMIC DNA]</scope>
    <source>
        <strain evidence="5 6">JCM 16017</strain>
    </source>
</reference>
<keyword evidence="4" id="KW-0812">Transmembrane</keyword>
<dbReference type="GO" id="GO:0016020">
    <property type="term" value="C:membrane"/>
    <property type="evidence" value="ECO:0007669"/>
    <property type="project" value="UniProtKB-SubCell"/>
</dbReference>
<evidence type="ECO:0000256" key="4">
    <source>
        <dbReference type="SAM" id="Phobius"/>
    </source>
</evidence>
<evidence type="ECO:0000256" key="3">
    <source>
        <dbReference type="SAM" id="MobiDB-lite"/>
    </source>
</evidence>
<feature type="region of interest" description="Disordered" evidence="3">
    <location>
        <begin position="1"/>
        <end position="87"/>
    </location>
</feature>
<dbReference type="Proteomes" id="UP000465263">
    <property type="component" value="Unassembled WGS sequence"/>
</dbReference>
<sequence length="247" mass="26863">MVQVSDREDMDAAADAETAVELPDEPETKTDEPEAPDDEDPDDEDLDDEDLDDEDLDDEDLDDEDLDDEAADEAPEDSPDEAGGQTVAASRRSRLRWIAAAVLALGLIVAGYEGWLLFTHHQRAVAAAQALETAEKYALVLTGVDPAAIDKNFVDVLDGATGEFKDMYAASSEQLRQLLIENKAAAHGTVIDAAVKSATKHKVEVMLFIDQSVSNKAAPQPKIDRSRIVMTMEKVNGRWLAAKVDMP</sequence>
<accession>A0A7I9XNX5</accession>
<evidence type="ECO:0008006" key="7">
    <source>
        <dbReference type="Google" id="ProtNLM"/>
    </source>
</evidence>
<dbReference type="AlphaFoldDB" id="A0A7I9XNX5"/>
<dbReference type="EMBL" id="BLKV01000002">
    <property type="protein sequence ID" value="GFG71673.1"/>
    <property type="molecule type" value="Genomic_DNA"/>
</dbReference>
<organism evidence="5 6">
    <name type="scientific">Mycolicibacter senuensis</name>
    <dbReference type="NCBI Taxonomy" id="386913"/>
    <lineage>
        <taxon>Bacteria</taxon>
        <taxon>Bacillati</taxon>
        <taxon>Actinomycetota</taxon>
        <taxon>Actinomycetes</taxon>
        <taxon>Mycobacteriales</taxon>
        <taxon>Mycobacteriaceae</taxon>
        <taxon>Mycolicibacter</taxon>
    </lineage>
</organism>
<evidence type="ECO:0000313" key="6">
    <source>
        <dbReference type="Proteomes" id="UP000465263"/>
    </source>
</evidence>
<keyword evidence="2 4" id="KW-0472">Membrane</keyword>
<proteinExistence type="predicted"/>
<feature type="compositionally biased region" description="Acidic residues" evidence="3">
    <location>
        <begin position="33"/>
        <end position="80"/>
    </location>
</feature>
<keyword evidence="4" id="KW-1133">Transmembrane helix</keyword>
<evidence type="ECO:0000256" key="1">
    <source>
        <dbReference type="ARBA" id="ARBA00004370"/>
    </source>
</evidence>
<keyword evidence="6" id="KW-1185">Reference proteome</keyword>
<feature type="transmembrane region" description="Helical" evidence="4">
    <location>
        <begin position="97"/>
        <end position="118"/>
    </location>
</feature>
<name>A0A7I9XNX5_9MYCO</name>
<comment type="subcellular location">
    <subcellularLocation>
        <location evidence="1">Membrane</location>
    </subcellularLocation>
</comment>
<evidence type="ECO:0000313" key="5">
    <source>
        <dbReference type="EMBL" id="GFG71673.1"/>
    </source>
</evidence>